<evidence type="ECO:0000313" key="8">
    <source>
        <dbReference type="EMBL" id="NMM45343.1"/>
    </source>
</evidence>
<dbReference type="Gene3D" id="3.10.20.440">
    <property type="entry name" value="2Fe-2S iron-sulphur cluster binding domain, sarcosine oxidase, alpha subunit, N-terminal domain"/>
    <property type="match status" value="1"/>
</dbReference>
<dbReference type="RefSeq" id="WP_169625689.1">
    <property type="nucleotide sequence ID" value="NZ_JABBNT010000003.1"/>
</dbReference>
<dbReference type="InterPro" id="IPR023753">
    <property type="entry name" value="FAD/NAD-binding_dom"/>
</dbReference>
<evidence type="ECO:0000259" key="4">
    <source>
        <dbReference type="Pfam" id="PF01571"/>
    </source>
</evidence>
<evidence type="ECO:0000259" key="5">
    <source>
        <dbReference type="Pfam" id="PF07992"/>
    </source>
</evidence>
<evidence type="ECO:0000259" key="6">
    <source>
        <dbReference type="Pfam" id="PF08669"/>
    </source>
</evidence>
<dbReference type="InterPro" id="IPR028896">
    <property type="entry name" value="GcvT/YgfZ/DmdA"/>
</dbReference>
<evidence type="ECO:0000313" key="9">
    <source>
        <dbReference type="Proteomes" id="UP000539372"/>
    </source>
</evidence>
<proteinExistence type="inferred from homology"/>
<dbReference type="InterPro" id="IPR006277">
    <property type="entry name" value="Sarcosine_oxidase_asu"/>
</dbReference>
<dbReference type="Proteomes" id="UP000539372">
    <property type="component" value="Unassembled WGS sequence"/>
</dbReference>
<dbReference type="SUPFAM" id="SSF101790">
    <property type="entry name" value="Aminomethyltransferase beta-barrel domain"/>
    <property type="match status" value="1"/>
</dbReference>
<dbReference type="InterPro" id="IPR027266">
    <property type="entry name" value="TrmE/GcvT-like"/>
</dbReference>
<dbReference type="PANTHER" id="PTHR43757">
    <property type="entry name" value="AMINOMETHYLTRANSFERASE"/>
    <property type="match status" value="1"/>
</dbReference>
<dbReference type="PANTHER" id="PTHR43757:SF2">
    <property type="entry name" value="AMINOMETHYLTRANSFERASE, MITOCHONDRIAL"/>
    <property type="match status" value="1"/>
</dbReference>
<evidence type="ECO:0000259" key="7">
    <source>
        <dbReference type="Pfam" id="PF17806"/>
    </source>
</evidence>
<dbReference type="InterPro" id="IPR041854">
    <property type="entry name" value="BFD-like_2Fe2S-bd_dom_sf"/>
</dbReference>
<dbReference type="InterPro" id="IPR036188">
    <property type="entry name" value="FAD/NAD-bd_sf"/>
</dbReference>
<dbReference type="NCBIfam" id="TIGR01372">
    <property type="entry name" value="soxA"/>
    <property type="match status" value="1"/>
</dbReference>
<feature type="domain" description="GCVT N-terminal" evidence="4">
    <location>
        <begin position="614"/>
        <end position="885"/>
    </location>
</feature>
<organism evidence="8 9">
    <name type="scientific">Pacificispira spongiicola</name>
    <dbReference type="NCBI Taxonomy" id="2729598"/>
    <lineage>
        <taxon>Bacteria</taxon>
        <taxon>Pseudomonadati</taxon>
        <taxon>Pseudomonadota</taxon>
        <taxon>Alphaproteobacteria</taxon>
        <taxon>Rhodospirillales</taxon>
        <taxon>Rhodospirillaceae</taxon>
        <taxon>Pacificispira</taxon>
    </lineage>
</organism>
<feature type="domain" description="SoxA A3" evidence="7">
    <location>
        <begin position="516"/>
        <end position="598"/>
    </location>
</feature>
<reference evidence="8 9" key="1">
    <citation type="submission" date="2020-04" db="EMBL/GenBank/DDBJ databases">
        <title>Rhodospirillaceae bacterium KN72 isolated from deep sea.</title>
        <authorList>
            <person name="Zhang D.-C."/>
        </authorList>
    </citation>
    <scope>NUCLEOTIDE SEQUENCE [LARGE SCALE GENOMIC DNA]</scope>
    <source>
        <strain evidence="8 9">KN72</strain>
    </source>
</reference>
<dbReference type="GO" id="GO:0046653">
    <property type="term" value="P:tetrahydrofolate metabolic process"/>
    <property type="evidence" value="ECO:0007669"/>
    <property type="project" value="InterPro"/>
</dbReference>
<dbReference type="PRINTS" id="PR00469">
    <property type="entry name" value="PNDRDTASEII"/>
</dbReference>
<dbReference type="InterPro" id="IPR042204">
    <property type="entry name" value="2Fe-2S-bd_N"/>
</dbReference>
<comment type="similarity">
    <text evidence="1">Belongs to the GcvT family.</text>
</comment>
<dbReference type="Pfam" id="PF08669">
    <property type="entry name" value="GCV_T_C"/>
    <property type="match status" value="1"/>
</dbReference>
<dbReference type="Pfam" id="PF17806">
    <property type="entry name" value="SO_alpha_A3"/>
    <property type="match status" value="1"/>
</dbReference>
<dbReference type="InterPro" id="IPR041117">
    <property type="entry name" value="SoxA_A3"/>
</dbReference>
<dbReference type="PIRSF" id="PIRSF037980">
    <property type="entry name" value="SoxA"/>
    <property type="match status" value="1"/>
</dbReference>
<keyword evidence="9" id="KW-1185">Reference proteome</keyword>
<dbReference type="InterPro" id="IPR029043">
    <property type="entry name" value="GcvT/YgfZ_C"/>
</dbReference>
<dbReference type="Pfam" id="PF13510">
    <property type="entry name" value="Fer2_4"/>
    <property type="match status" value="1"/>
</dbReference>
<dbReference type="Pfam" id="PF01571">
    <property type="entry name" value="GCV_T"/>
    <property type="match status" value="1"/>
</dbReference>
<comment type="caution">
    <text evidence="8">The sequence shown here is derived from an EMBL/GenBank/DDBJ whole genome shotgun (WGS) entry which is preliminary data.</text>
</comment>
<gene>
    <name evidence="8" type="ORF">HH303_12690</name>
</gene>
<feature type="region of interest" description="Disordered" evidence="3">
    <location>
        <begin position="581"/>
        <end position="614"/>
    </location>
</feature>
<dbReference type="InterPro" id="IPR013977">
    <property type="entry name" value="GcvT_C"/>
</dbReference>
<dbReference type="Gene3D" id="3.50.50.60">
    <property type="entry name" value="FAD/NAD(P)-binding domain"/>
    <property type="match status" value="2"/>
</dbReference>
<evidence type="ECO:0000256" key="3">
    <source>
        <dbReference type="SAM" id="MobiDB-lite"/>
    </source>
</evidence>
<dbReference type="PRINTS" id="PR00368">
    <property type="entry name" value="FADPNR"/>
</dbReference>
<dbReference type="AlphaFoldDB" id="A0A7Y0E161"/>
<dbReference type="Gene3D" id="1.10.10.1100">
    <property type="entry name" value="BFD-like [2Fe-2S]-binding domain"/>
    <property type="match status" value="1"/>
</dbReference>
<dbReference type="EMBL" id="JABBNT010000003">
    <property type="protein sequence ID" value="NMM45343.1"/>
    <property type="molecule type" value="Genomic_DNA"/>
</dbReference>
<keyword evidence="2" id="KW-0560">Oxidoreductase</keyword>
<evidence type="ECO:0000256" key="1">
    <source>
        <dbReference type="ARBA" id="ARBA00008609"/>
    </source>
</evidence>
<dbReference type="InterPro" id="IPR006222">
    <property type="entry name" value="GCVT_N"/>
</dbReference>
<accession>A0A7Y0E161</accession>
<dbReference type="Gene3D" id="3.30.1360.120">
    <property type="entry name" value="Probable tRNA modification gtpase trme, domain 1"/>
    <property type="match status" value="1"/>
</dbReference>
<sequence>MSRIDGFGRIDRSKPLSFTFDGKTYQGFEGDTLASALLANGVSLVGRSFKYHRPRGVFSAGPEEPNALVALRSGARREPNTRATMVELYDGLVAESQNRWPSLAFDVQAVNQVFARFLPAGFYYKTFMGPFANTRLWMMFEHVIRRAAGMGSATYETDPDTYARRSVHCDVLVVGGGPSGLSAALAASETGARVILIDEHAEFGGRLRQDRYDIDGMPAADWVAKSLATLASRDTVRLLSRTSAFGYYDNNMIGCVERVTDHLAVPVDHKPRQRWWQIRAAQVVLATGALEQPLVFGNNDRPGVMLAGAVRAYLNQFGVLPGKRAVIFTSGDDAYRTALDLTAAGAQVMAVVDSRDTAQSALTQAVRDAGIEVLTGHAVVDTHGSPTLQRVDVMPLTGGTVREFTCDLLAMSGGWQPSVHLSSQTGAKPVWNAELSCFLPGVPKRPERSAGSAAGHFTLYGCLSEGSVRGLEAAKAAGFSATGTFAIPQVDIERFAPTAPLWEAPDPPPGLFGGHPKKFVDHQDDVAASDIQLAHREGYISVEHLKRYTTLGMGTDQGKTSNLTGLAIMAALRGEPIEKVGTTTFRPPYTPISIGAMGGSERGQQYKPRRRSPMHDWHDARVGEWVPAGLWDRPRHYPATPGESMRDAYIRETRQTRGSVGICDVTTLGKIDLQGPDALDFINRIYANGFSNLPVGKVRYGLMLREDGMVLDDGTVARLGETHYVITTTTANAVPVMAKIEFLLQAVWPELKVKATSVTEQYAAIAVAGPKAREVMQRVVDLDVSNAAFPFMACAPCRTKDGVPGRLFRISFSGELAYEIAVPSDYGQQVWDALMAAGREFDIVPYGLEALGNMRIEKGHVAGSELDGRTTADDLGLGKMLSKKKDFIGKALAFRPGMTGETRKKLVGLVPVDGRSSLPNGSQIVSVDHTDPPVKMLGHVTANGFSPERNIPVALALLEGGLAREGETVLVTHPLKNIAVQARVTGPVFVDPEGKRLHD</sequence>
<dbReference type="SUPFAM" id="SSF103025">
    <property type="entry name" value="Folate-binding domain"/>
    <property type="match status" value="1"/>
</dbReference>
<protein>
    <submittedName>
        <fullName evidence="8">Sarcosine oxidase subunit alpha family protein</fullName>
    </submittedName>
</protein>
<feature type="domain" description="FAD/NAD(P)-binding" evidence="5">
    <location>
        <begin position="170"/>
        <end position="426"/>
    </location>
</feature>
<feature type="domain" description="Aminomethyltransferase C-terminal" evidence="6">
    <location>
        <begin position="904"/>
        <end position="991"/>
    </location>
</feature>
<name>A0A7Y0E161_9PROT</name>
<dbReference type="SUPFAM" id="SSF51905">
    <property type="entry name" value="FAD/NAD(P)-binding domain"/>
    <property type="match status" value="1"/>
</dbReference>
<evidence type="ECO:0000256" key="2">
    <source>
        <dbReference type="ARBA" id="ARBA00023002"/>
    </source>
</evidence>
<dbReference type="Pfam" id="PF07992">
    <property type="entry name" value="Pyr_redox_2"/>
    <property type="match status" value="1"/>
</dbReference>
<dbReference type="GO" id="GO:0008115">
    <property type="term" value="F:sarcosine oxidase activity"/>
    <property type="evidence" value="ECO:0007669"/>
    <property type="project" value="InterPro"/>
</dbReference>